<evidence type="ECO:0008006" key="3">
    <source>
        <dbReference type="Google" id="ProtNLM"/>
    </source>
</evidence>
<protein>
    <recommendedName>
        <fullName evidence="3">D-alanyl-D-alanine carboxypeptidase</fullName>
    </recommendedName>
</protein>
<gene>
    <name evidence="1" type="ORF">HT134_25490</name>
</gene>
<evidence type="ECO:0000313" key="1">
    <source>
        <dbReference type="EMBL" id="NUW43460.1"/>
    </source>
</evidence>
<dbReference type="AlphaFoldDB" id="A0A7Y6MDY8"/>
<accession>A0A7Y6MDY8</accession>
<sequence length="133" mass="13475">MSITLTDQNTQTLRTAAWGVVSLMAAAGADGSAHKVATAASIALTSATGPVGHVVTKAPKGLNGKTTAALADEVLPALTASMSLLNEQDLAEADNFRRTVLVAVEAAVQARKGAPSPILAEMVRKITQALDAA</sequence>
<name>A0A7Y6MDY8_9ACTN</name>
<dbReference type="Proteomes" id="UP000546126">
    <property type="component" value="Unassembled WGS sequence"/>
</dbReference>
<dbReference type="EMBL" id="JABWGO010000006">
    <property type="protein sequence ID" value="NUW43460.1"/>
    <property type="molecule type" value="Genomic_DNA"/>
</dbReference>
<proteinExistence type="predicted"/>
<comment type="caution">
    <text evidence="1">The sequence shown here is derived from an EMBL/GenBank/DDBJ whole genome shotgun (WGS) entry which is preliminary data.</text>
</comment>
<evidence type="ECO:0000313" key="2">
    <source>
        <dbReference type="Proteomes" id="UP000546126"/>
    </source>
</evidence>
<reference evidence="1 2" key="1">
    <citation type="submission" date="2020-06" db="EMBL/GenBank/DDBJ databases">
        <authorList>
            <person name="Chanama M."/>
        </authorList>
    </citation>
    <scope>NUCLEOTIDE SEQUENCE [LARGE SCALE GENOMIC DNA]</scope>
    <source>
        <strain evidence="1 2">TBRC6557</strain>
    </source>
</reference>
<dbReference type="RefSeq" id="WP_175602971.1">
    <property type="nucleotide sequence ID" value="NZ_JABWGO010000006.1"/>
</dbReference>
<organism evidence="1 2">
    <name type="scientific">Nonomuraea rhodomycinica</name>
    <dbReference type="NCBI Taxonomy" id="1712872"/>
    <lineage>
        <taxon>Bacteria</taxon>
        <taxon>Bacillati</taxon>
        <taxon>Actinomycetota</taxon>
        <taxon>Actinomycetes</taxon>
        <taxon>Streptosporangiales</taxon>
        <taxon>Streptosporangiaceae</taxon>
        <taxon>Nonomuraea</taxon>
    </lineage>
</organism>
<keyword evidence="2" id="KW-1185">Reference proteome</keyword>